<evidence type="ECO:0000259" key="3">
    <source>
        <dbReference type="Pfam" id="PF20695"/>
    </source>
</evidence>
<evidence type="ECO:0000259" key="2">
    <source>
        <dbReference type="Pfam" id="PF01977"/>
    </source>
</evidence>
<dbReference type="Pfam" id="PF20696">
    <property type="entry name" value="UbiD_C"/>
    <property type="match status" value="1"/>
</dbReference>
<dbReference type="PANTHER" id="PTHR30108">
    <property type="entry name" value="3-OCTAPRENYL-4-HYDROXYBENZOATE CARBOXY-LYASE-RELATED"/>
    <property type="match status" value="1"/>
</dbReference>
<gene>
    <name evidence="5" type="ORF">FEZ63_07750</name>
</gene>
<reference evidence="5 6" key="1">
    <citation type="journal article" date="2019" name="Microorganisms">
        <title>Genome Insights into the Novel Species Microvirga brassicacearum, a Rapeseed Endophyte with Biotechnological Potential.</title>
        <authorList>
            <person name="Jimenez-Gomez A."/>
            <person name="Saati-Santamaria Z."/>
            <person name="Igual J.M."/>
            <person name="Rivas R."/>
            <person name="Mateos P.F."/>
            <person name="Garcia-Fraile P."/>
        </authorList>
    </citation>
    <scope>NUCLEOTIDE SEQUENCE [LARGE SCALE GENOMIC DNA]</scope>
    <source>
        <strain evidence="5 6">CDVBN77</strain>
    </source>
</reference>
<evidence type="ECO:0000259" key="4">
    <source>
        <dbReference type="Pfam" id="PF20696"/>
    </source>
</evidence>
<evidence type="ECO:0000313" key="5">
    <source>
        <dbReference type="EMBL" id="KAB0267219.1"/>
    </source>
</evidence>
<feature type="domain" description="3-octaprenyl-4-hydroxybenzoate carboxy-lyase-like N-terminal" evidence="3">
    <location>
        <begin position="6"/>
        <end position="80"/>
    </location>
</feature>
<dbReference type="Proteomes" id="UP000325684">
    <property type="component" value="Unassembled WGS sequence"/>
</dbReference>
<sequence>MRDYMARLQARGDLMEVEREIDPHHELAAVTYAAQEKWGKPVLFKNVKGTRFPVLTNTYGSRERLAELIGIKAEDFCKQWNNLASLGGSSPQPAKILVRNEDLDLIECKLSDLPLITYSERDAAPYFTSAMFMAKEPETGVGNLSFHRSMYVSDNELRCRLAPRHHLTLYHEKAEKMGQPLEAAMLIGPPPTSFLTAAAPLPYDVDEMEVAAKLAGKPIAMRKCKHIDLEVPADTEIVIEGRFLPNERRPEGPFGEFMGYYTPEGPNAVFEVLGVTCRRDAVFHSILCGSPEEVLTLELSVAANIYQRISAVLPGILDVTCQPFVLHAVVKIDQQYEGHARQVLLSVIGSEPTWAKACTVVDADVDIYDMNDVMWAILTRSRPDKDVMLIPDTPSFYRDPDKDHWGRLLIDATAPFNRRAEFERKRIKGAHEVNLSDWFARS</sequence>
<dbReference type="SUPFAM" id="SSF50475">
    <property type="entry name" value="FMN-binding split barrel"/>
    <property type="match status" value="1"/>
</dbReference>
<proteinExistence type="inferred from homology"/>
<feature type="domain" description="3-octaprenyl-4-hydroxybenzoate carboxy-lyase-like Rift-related" evidence="2">
    <location>
        <begin position="107"/>
        <end position="291"/>
    </location>
</feature>
<dbReference type="GO" id="GO:0005737">
    <property type="term" value="C:cytoplasm"/>
    <property type="evidence" value="ECO:0007669"/>
    <property type="project" value="TreeGrafter"/>
</dbReference>
<dbReference type="InterPro" id="IPR049381">
    <property type="entry name" value="UbiD-like_C"/>
</dbReference>
<dbReference type="GO" id="GO:0016831">
    <property type="term" value="F:carboxy-lyase activity"/>
    <property type="evidence" value="ECO:0007669"/>
    <property type="project" value="InterPro"/>
</dbReference>
<comment type="caution">
    <text evidence="5">The sequence shown here is derived from an EMBL/GenBank/DDBJ whole genome shotgun (WGS) entry which is preliminary data.</text>
</comment>
<feature type="domain" description="3-octaprenyl-4-hydroxybenzoate carboxy-lyase-like C-terminal" evidence="4">
    <location>
        <begin position="298"/>
        <end position="412"/>
    </location>
</feature>
<keyword evidence="6" id="KW-1185">Reference proteome</keyword>
<dbReference type="PANTHER" id="PTHR30108:SF21">
    <property type="entry name" value="4-HYDROXYBENZOATE DECARBOXYLASE"/>
    <property type="match status" value="1"/>
</dbReference>
<protein>
    <submittedName>
        <fullName evidence="5">UbiD family decarboxylase</fullName>
    </submittedName>
</protein>
<name>A0A5N3PBX9_9HYPH</name>
<comment type="similarity">
    <text evidence="1">Belongs to the UbiD family.</text>
</comment>
<evidence type="ECO:0000313" key="6">
    <source>
        <dbReference type="Proteomes" id="UP000325684"/>
    </source>
</evidence>
<dbReference type="AlphaFoldDB" id="A0A5N3PBX9"/>
<dbReference type="EMBL" id="VCMV01000013">
    <property type="protein sequence ID" value="KAB0267219.1"/>
    <property type="molecule type" value="Genomic_DNA"/>
</dbReference>
<dbReference type="InterPro" id="IPR048304">
    <property type="entry name" value="UbiD_Rift_dom"/>
</dbReference>
<dbReference type="Pfam" id="PF01977">
    <property type="entry name" value="UbiD"/>
    <property type="match status" value="1"/>
</dbReference>
<accession>A0A5N3PBX9</accession>
<dbReference type="Gene3D" id="3.40.1670.10">
    <property type="entry name" value="UbiD C-terminal domain-like"/>
    <property type="match status" value="1"/>
</dbReference>
<dbReference type="InterPro" id="IPR002830">
    <property type="entry name" value="UbiD"/>
</dbReference>
<dbReference type="NCBIfam" id="TIGR00148">
    <property type="entry name" value="UbiD family decarboxylase"/>
    <property type="match status" value="1"/>
</dbReference>
<dbReference type="InterPro" id="IPR049383">
    <property type="entry name" value="UbiD-like_N"/>
</dbReference>
<dbReference type="SUPFAM" id="SSF143968">
    <property type="entry name" value="UbiD C-terminal domain-like"/>
    <property type="match status" value="1"/>
</dbReference>
<evidence type="ECO:0000256" key="1">
    <source>
        <dbReference type="ARBA" id="ARBA00010021"/>
    </source>
</evidence>
<dbReference type="Pfam" id="PF20695">
    <property type="entry name" value="UbiD_N"/>
    <property type="match status" value="1"/>
</dbReference>
<dbReference type="OrthoDB" id="9809841at2"/>
<organism evidence="5 6">
    <name type="scientific">Microvirga brassicacearum</name>
    <dbReference type="NCBI Taxonomy" id="2580413"/>
    <lineage>
        <taxon>Bacteria</taxon>
        <taxon>Pseudomonadati</taxon>
        <taxon>Pseudomonadota</taxon>
        <taxon>Alphaproteobacteria</taxon>
        <taxon>Hyphomicrobiales</taxon>
        <taxon>Methylobacteriaceae</taxon>
        <taxon>Microvirga</taxon>
    </lineage>
</organism>
<dbReference type="RefSeq" id="WP_150943062.1">
    <property type="nucleotide sequence ID" value="NZ_VCMV01000013.1"/>
</dbReference>